<reference evidence="1 2" key="1">
    <citation type="journal article" date="2023" name="Hortic Res">
        <title>The complete reference genome for grapevine (Vitis vinifera L.) genetics and breeding.</title>
        <authorList>
            <person name="Shi X."/>
            <person name="Cao S."/>
            <person name="Wang X."/>
            <person name="Huang S."/>
            <person name="Wang Y."/>
            <person name="Liu Z."/>
            <person name="Liu W."/>
            <person name="Leng X."/>
            <person name="Peng Y."/>
            <person name="Wang N."/>
            <person name="Wang Y."/>
            <person name="Ma Z."/>
            <person name="Xu X."/>
            <person name="Zhang F."/>
            <person name="Xue H."/>
            <person name="Zhong H."/>
            <person name="Wang Y."/>
            <person name="Zhang K."/>
            <person name="Velt A."/>
            <person name="Avia K."/>
            <person name="Holtgrawe D."/>
            <person name="Grimplet J."/>
            <person name="Matus J.T."/>
            <person name="Ware D."/>
            <person name="Wu X."/>
            <person name="Wang H."/>
            <person name="Liu C."/>
            <person name="Fang Y."/>
            <person name="Rustenholz C."/>
            <person name="Cheng Z."/>
            <person name="Xiao H."/>
            <person name="Zhou Y."/>
        </authorList>
    </citation>
    <scope>NUCLEOTIDE SEQUENCE [LARGE SCALE GENOMIC DNA]</scope>
    <source>
        <strain evidence="2">cv. Pinot noir / PN40024</strain>
        <tissue evidence="1">Leaf</tissue>
    </source>
</reference>
<evidence type="ECO:0000313" key="2">
    <source>
        <dbReference type="Proteomes" id="UP001227230"/>
    </source>
</evidence>
<dbReference type="Proteomes" id="UP001227230">
    <property type="component" value="Chromosome 7"/>
</dbReference>
<dbReference type="EMBL" id="CP126654">
    <property type="protein sequence ID" value="WJZ91828.1"/>
    <property type="molecule type" value="Genomic_DNA"/>
</dbReference>
<keyword evidence="2" id="KW-1185">Reference proteome</keyword>
<evidence type="ECO:0008006" key="3">
    <source>
        <dbReference type="Google" id="ProtNLM"/>
    </source>
</evidence>
<sequence>MVECKPSLGLGFLEEQPIEALWVCPSYGPTKERHLKEARASLGQLPSMNWFEEQLLFGKMFDATERNENERASFADEWLMEENVRYSTLKPSGVCFLGGGEDCECVGGKVRFDIVVKESVRELNFTPLMVCPTEEIDDLMGTGISFLLEKGRDDRVEKDDDDDESWRYNCLARFCRCLGMPAEGFKREILKLFNKIRERRDCSERVIGKKRKGQRLSKFDRELKKLEWSVNYGGIEGDRGHQEAVR</sequence>
<proteinExistence type="predicted"/>
<accession>A0ABY9C949</accession>
<evidence type="ECO:0000313" key="1">
    <source>
        <dbReference type="EMBL" id="WJZ91828.1"/>
    </source>
</evidence>
<protein>
    <recommendedName>
        <fullName evidence="3">SAP domain-containing protein</fullName>
    </recommendedName>
</protein>
<organism evidence="1 2">
    <name type="scientific">Vitis vinifera</name>
    <name type="common">Grape</name>
    <dbReference type="NCBI Taxonomy" id="29760"/>
    <lineage>
        <taxon>Eukaryota</taxon>
        <taxon>Viridiplantae</taxon>
        <taxon>Streptophyta</taxon>
        <taxon>Embryophyta</taxon>
        <taxon>Tracheophyta</taxon>
        <taxon>Spermatophyta</taxon>
        <taxon>Magnoliopsida</taxon>
        <taxon>eudicotyledons</taxon>
        <taxon>Gunneridae</taxon>
        <taxon>Pentapetalae</taxon>
        <taxon>rosids</taxon>
        <taxon>Vitales</taxon>
        <taxon>Vitaceae</taxon>
        <taxon>Viteae</taxon>
        <taxon>Vitis</taxon>
    </lineage>
</organism>
<name>A0ABY9C949_VITVI</name>
<gene>
    <name evidence="1" type="ORF">VitviT2T_010870</name>
</gene>